<keyword evidence="2" id="KW-1185">Reference proteome</keyword>
<protein>
    <submittedName>
        <fullName evidence="1">Uncharacterized protein</fullName>
    </submittedName>
</protein>
<name>A0ABW1HY69_9ACTN</name>
<dbReference type="Proteomes" id="UP001596207">
    <property type="component" value="Unassembled WGS sequence"/>
</dbReference>
<comment type="caution">
    <text evidence="1">The sequence shown here is derived from an EMBL/GenBank/DDBJ whole genome shotgun (WGS) entry which is preliminary data.</text>
</comment>
<feature type="non-terminal residue" evidence="1">
    <location>
        <position position="65"/>
    </location>
</feature>
<sequence length="65" mass="7198">MRRLAPFGLVAAVELVGVALDNLVLQWLAKPLLAPLLLLWLLWPSRCRQDAAARTSAQIAAYSWV</sequence>
<proteinExistence type="predicted"/>
<organism evidence="1 2">
    <name type="scientific">Micromonospora harpali</name>
    <dbReference type="NCBI Taxonomy" id="1490225"/>
    <lineage>
        <taxon>Bacteria</taxon>
        <taxon>Bacillati</taxon>
        <taxon>Actinomycetota</taxon>
        <taxon>Actinomycetes</taxon>
        <taxon>Micromonosporales</taxon>
        <taxon>Micromonosporaceae</taxon>
        <taxon>Micromonospora</taxon>
    </lineage>
</organism>
<reference evidence="2" key="1">
    <citation type="journal article" date="2019" name="Int. J. Syst. Evol. Microbiol.">
        <title>The Global Catalogue of Microorganisms (GCM) 10K type strain sequencing project: providing services to taxonomists for standard genome sequencing and annotation.</title>
        <authorList>
            <consortium name="The Broad Institute Genomics Platform"/>
            <consortium name="The Broad Institute Genome Sequencing Center for Infectious Disease"/>
            <person name="Wu L."/>
            <person name="Ma J."/>
        </authorList>
    </citation>
    <scope>NUCLEOTIDE SEQUENCE [LARGE SCALE GENOMIC DNA]</scope>
    <source>
        <strain evidence="2">CGMCC 4.7173</strain>
    </source>
</reference>
<dbReference type="EMBL" id="JBHSQQ010000614">
    <property type="protein sequence ID" value="MFC5946291.1"/>
    <property type="molecule type" value="Genomic_DNA"/>
</dbReference>
<evidence type="ECO:0000313" key="2">
    <source>
        <dbReference type="Proteomes" id="UP001596207"/>
    </source>
</evidence>
<accession>A0ABW1HY69</accession>
<evidence type="ECO:0000313" key="1">
    <source>
        <dbReference type="EMBL" id="MFC5946291.1"/>
    </source>
</evidence>
<gene>
    <name evidence="1" type="ORF">ACFPZ4_33190</name>
</gene>